<accession>N6X8K9</accession>
<name>N6X8K9_9ACTO</name>
<dbReference type="EMBL" id="AQHZ01000025">
    <property type="protein sequence ID" value="ENO17493.1"/>
    <property type="molecule type" value="Genomic_DNA"/>
</dbReference>
<dbReference type="AlphaFoldDB" id="N6X8K9"/>
<proteinExistence type="predicted"/>
<dbReference type="STRING" id="888050.HMPREF9004_1798"/>
<dbReference type="Proteomes" id="UP000013015">
    <property type="component" value="Unassembled WGS sequence"/>
</dbReference>
<protein>
    <submittedName>
        <fullName evidence="2">Uncharacterized protein</fullName>
    </submittedName>
</protein>
<dbReference type="HOGENOM" id="CLU_2566138_0_0_11"/>
<comment type="caution">
    <text evidence="2">The sequence shown here is derived from an EMBL/GenBank/DDBJ whole genome shotgun (WGS) entry which is preliminary data.</text>
</comment>
<reference evidence="2 3" key="1">
    <citation type="submission" date="2013-03" db="EMBL/GenBank/DDBJ databases">
        <title>Reference genome for the Human Microbiome Project.</title>
        <authorList>
            <person name="Aqrawi P."/>
            <person name="Ayvaz T."/>
            <person name="Bess C."/>
            <person name="Blankenburg K."/>
            <person name="Coyle M."/>
            <person name="Deng J."/>
            <person name="Forbes L."/>
            <person name="Fowler G."/>
            <person name="Francisco L."/>
            <person name="Fu Q."/>
            <person name="Gibbs R."/>
            <person name="Gross S."/>
            <person name="Gubbala S."/>
            <person name="Hale W."/>
            <person name="Hemphill L."/>
            <person name="Highlander S."/>
            <person name="Hirani K."/>
            <person name="Jackson L."/>
            <person name="Jakkamsetti A."/>
            <person name="Javaid M."/>
            <person name="Jayaseelan J.C."/>
            <person name="Jiang H."/>
            <person name="Joshi V."/>
            <person name="Korchina V."/>
            <person name="Kovar C."/>
            <person name="Lara F."/>
            <person name="Lee S."/>
            <person name="Liu Y."/>
            <person name="Mata R."/>
            <person name="Mathew T."/>
            <person name="Munidasa M."/>
            <person name="Muzny D."/>
            <person name="Nazareth L."/>
            <person name="Ngo R."/>
            <person name="Nguyen L."/>
            <person name="Nguyen N."/>
            <person name="Okwuonu G."/>
            <person name="Ongeri F."/>
            <person name="Palculict T."/>
            <person name="Patil S."/>
            <person name="Petrosino J."/>
            <person name="Pham C."/>
            <person name="Pham P."/>
            <person name="Pu L.-L."/>
            <person name="Qin X."/>
            <person name="Qu J."/>
            <person name="Reid J."/>
            <person name="Ross M."/>
            <person name="Ruth R."/>
            <person name="Saada N."/>
            <person name="San Lucas F."/>
            <person name="Santibanez J."/>
            <person name="Shang Y."/>
            <person name="Simmons D."/>
            <person name="Song X.-Z."/>
            <person name="Tang L.-Y."/>
            <person name="Thornton R."/>
            <person name="Warren J."/>
            <person name="Weissenberger G."/>
            <person name="Wilczek-Boney K."/>
            <person name="Worley K."/>
            <person name="Youmans B."/>
            <person name="Zhang J."/>
            <person name="Zhang L."/>
            <person name="Zhao Z."/>
            <person name="Zhou C."/>
            <person name="Zhu D."/>
            <person name="Zhu Y."/>
        </authorList>
    </citation>
    <scope>NUCLEOTIDE SEQUENCE [LARGE SCALE GENOMIC DNA]</scope>
    <source>
        <strain evidence="2 3">F0333</strain>
    </source>
</reference>
<gene>
    <name evidence="2" type="ORF">HMPREF9004_1798</name>
</gene>
<evidence type="ECO:0000313" key="3">
    <source>
        <dbReference type="Proteomes" id="UP000013015"/>
    </source>
</evidence>
<keyword evidence="3" id="KW-1185">Reference proteome</keyword>
<sequence length="81" mass="8786">MITVRCPRHECQRVHPAPSTRSARQYLDFSKNAAKSELGCQELPLQGQGARMVGTGVSHSGEEMGNAGDPCQKGFRERAGD</sequence>
<evidence type="ECO:0000313" key="2">
    <source>
        <dbReference type="EMBL" id="ENO17493.1"/>
    </source>
</evidence>
<organism evidence="2 3">
    <name type="scientific">Schaalia cardiffensis F0333</name>
    <dbReference type="NCBI Taxonomy" id="888050"/>
    <lineage>
        <taxon>Bacteria</taxon>
        <taxon>Bacillati</taxon>
        <taxon>Actinomycetota</taxon>
        <taxon>Actinomycetes</taxon>
        <taxon>Actinomycetales</taxon>
        <taxon>Actinomycetaceae</taxon>
        <taxon>Schaalia</taxon>
    </lineage>
</organism>
<evidence type="ECO:0000256" key="1">
    <source>
        <dbReference type="SAM" id="MobiDB-lite"/>
    </source>
</evidence>
<feature type="region of interest" description="Disordered" evidence="1">
    <location>
        <begin position="51"/>
        <end position="81"/>
    </location>
</feature>